<sequence length="120" mass="13379">MLRNGRPRFIVAVIRDRLLALPLDQALNLARQRLAGDATVSPEHLMLDALPLTVGIHYGQVRVDDRGRDALHISADCEPLVVKSLDYWGYDVDRDEDLLRATAGLAPATSIQAAIYRYEN</sequence>
<evidence type="ECO:0000313" key="1">
    <source>
        <dbReference type="EMBL" id="MDR6218144.1"/>
    </source>
</evidence>
<dbReference type="Proteomes" id="UP001185331">
    <property type="component" value="Unassembled WGS sequence"/>
</dbReference>
<reference evidence="1" key="1">
    <citation type="submission" date="2023-07" db="EMBL/GenBank/DDBJ databases">
        <title>Sorghum-associated microbial communities from plants grown in Nebraska, USA.</title>
        <authorList>
            <person name="Schachtman D."/>
        </authorList>
    </citation>
    <scope>NUCLEOTIDE SEQUENCE</scope>
    <source>
        <strain evidence="1">BE330</strain>
    </source>
</reference>
<accession>A0AAE3XBZ9</accession>
<dbReference type="RefSeq" id="WP_309854222.1">
    <property type="nucleotide sequence ID" value="NZ_JAVDQJ010000004.1"/>
</dbReference>
<protein>
    <submittedName>
        <fullName evidence="1">Uncharacterized protein</fullName>
    </submittedName>
</protein>
<organism evidence="1 2">
    <name type="scientific">Deinococcus soli</name>
    <name type="common">ex Cha et al. 2016</name>
    <dbReference type="NCBI Taxonomy" id="1309411"/>
    <lineage>
        <taxon>Bacteria</taxon>
        <taxon>Thermotogati</taxon>
        <taxon>Deinococcota</taxon>
        <taxon>Deinococci</taxon>
        <taxon>Deinococcales</taxon>
        <taxon>Deinococcaceae</taxon>
        <taxon>Deinococcus</taxon>
    </lineage>
</organism>
<name>A0AAE3XBZ9_9DEIO</name>
<proteinExistence type="predicted"/>
<gene>
    <name evidence="1" type="ORF">J2Y00_001707</name>
</gene>
<evidence type="ECO:0000313" key="2">
    <source>
        <dbReference type="Proteomes" id="UP001185331"/>
    </source>
</evidence>
<dbReference type="EMBL" id="JAVDQK010000004">
    <property type="protein sequence ID" value="MDR6218144.1"/>
    <property type="molecule type" value="Genomic_DNA"/>
</dbReference>
<comment type="caution">
    <text evidence="1">The sequence shown here is derived from an EMBL/GenBank/DDBJ whole genome shotgun (WGS) entry which is preliminary data.</text>
</comment>
<dbReference type="AlphaFoldDB" id="A0AAE3XBZ9"/>